<dbReference type="Proteomes" id="UP000499080">
    <property type="component" value="Unassembled WGS sequence"/>
</dbReference>
<reference evidence="1 2" key="1">
    <citation type="journal article" date="2019" name="Sci. Rep.">
        <title>Orb-weaving spider Araneus ventricosus genome elucidates the spidroin gene catalogue.</title>
        <authorList>
            <person name="Kono N."/>
            <person name="Nakamura H."/>
            <person name="Ohtoshi R."/>
            <person name="Moran D.A.P."/>
            <person name="Shinohara A."/>
            <person name="Yoshida Y."/>
            <person name="Fujiwara M."/>
            <person name="Mori M."/>
            <person name="Tomita M."/>
            <person name="Arakawa K."/>
        </authorList>
    </citation>
    <scope>NUCLEOTIDE SEQUENCE [LARGE SCALE GENOMIC DNA]</scope>
</reference>
<gene>
    <name evidence="1" type="ORF">AVEN_80262_1</name>
</gene>
<comment type="caution">
    <text evidence="1">The sequence shown here is derived from an EMBL/GenBank/DDBJ whole genome shotgun (WGS) entry which is preliminary data.</text>
</comment>
<accession>A0A4Y2MJP1</accession>
<evidence type="ECO:0000313" key="1">
    <source>
        <dbReference type="EMBL" id="GBN27365.1"/>
    </source>
</evidence>
<proteinExistence type="predicted"/>
<protein>
    <submittedName>
        <fullName evidence="1">Uncharacterized protein</fullName>
    </submittedName>
</protein>
<evidence type="ECO:0000313" key="2">
    <source>
        <dbReference type="Proteomes" id="UP000499080"/>
    </source>
</evidence>
<dbReference type="AlphaFoldDB" id="A0A4Y2MJP1"/>
<keyword evidence="2" id="KW-1185">Reference proteome</keyword>
<name>A0A4Y2MJP1_ARAVE</name>
<dbReference type="EMBL" id="BGPR01007508">
    <property type="protein sequence ID" value="GBN27365.1"/>
    <property type="molecule type" value="Genomic_DNA"/>
</dbReference>
<sequence>MRIGPPNAHLSFGYTRGQNTPVRLTKFQFPETGFTKTTEVALRPFTFRLSLLFFCFLFLNTLPSKDRGVVVALPPGDSSSSWTNLQTAVVYLPSSC</sequence>
<organism evidence="1 2">
    <name type="scientific">Araneus ventricosus</name>
    <name type="common">Orbweaver spider</name>
    <name type="synonym">Epeira ventricosa</name>
    <dbReference type="NCBI Taxonomy" id="182803"/>
    <lineage>
        <taxon>Eukaryota</taxon>
        <taxon>Metazoa</taxon>
        <taxon>Ecdysozoa</taxon>
        <taxon>Arthropoda</taxon>
        <taxon>Chelicerata</taxon>
        <taxon>Arachnida</taxon>
        <taxon>Araneae</taxon>
        <taxon>Araneomorphae</taxon>
        <taxon>Entelegynae</taxon>
        <taxon>Araneoidea</taxon>
        <taxon>Araneidae</taxon>
        <taxon>Araneus</taxon>
    </lineage>
</organism>